<keyword evidence="1" id="KW-0175">Coiled coil</keyword>
<gene>
    <name evidence="2" type="ORF">OXX778_LOCUS6472</name>
</gene>
<protein>
    <submittedName>
        <fullName evidence="2">Uncharacterized protein</fullName>
    </submittedName>
</protein>
<sequence>MSKKYKIPNSLKCNLTGPEHIIENARKLPCGKIACFKCLEQESNEKYEFECQKCKNVHRINNDLPIDCMTELSLEESLDRISHNLIKTLSEKLINIPSRSDRSYSIESLFQFITENIEIRIESIKSDFDNLEIEMHRQITENKIKSLEENQIKKQNLINLKDKKDSIFKIESFFRINSSNEMTKIISKKDNFALDDLNLDKVGILPNPYKINIDKIELNENKPIFFKLKFHPYDICAFGYGQYLAIDKHNNYLYLLDEKFRKLKEFSKIEGLILKDLSCFCFDSKNEILYLCLKEVEMSQVFKINKNLDKILDIVKLNNILGISVFNHILYVLQCNGLTLIDTLSKLIIKDIKIDFDRSTIYSYQIEKDFLALNLDQNRIYIYNLKNETLCNSLLIDDGKIYGFFCQLDPCILIIHLNNGFDNFLNFYEIDKNFQSLNLKFKKELENSKCCVCGSWRLKYENNKLIGCLWSRDLMVL</sequence>
<evidence type="ECO:0000313" key="2">
    <source>
        <dbReference type="EMBL" id="CAF0801112.1"/>
    </source>
</evidence>
<comment type="caution">
    <text evidence="2">The sequence shown here is derived from an EMBL/GenBank/DDBJ whole genome shotgun (WGS) entry which is preliminary data.</text>
</comment>
<dbReference type="AlphaFoldDB" id="A0A813STH7"/>
<dbReference type="EMBL" id="CAJNOC010000768">
    <property type="protein sequence ID" value="CAF0801112.1"/>
    <property type="molecule type" value="Genomic_DNA"/>
</dbReference>
<organism evidence="2 3">
    <name type="scientific">Brachionus calyciflorus</name>
    <dbReference type="NCBI Taxonomy" id="104777"/>
    <lineage>
        <taxon>Eukaryota</taxon>
        <taxon>Metazoa</taxon>
        <taxon>Spiralia</taxon>
        <taxon>Gnathifera</taxon>
        <taxon>Rotifera</taxon>
        <taxon>Eurotatoria</taxon>
        <taxon>Monogononta</taxon>
        <taxon>Pseudotrocha</taxon>
        <taxon>Ploima</taxon>
        <taxon>Brachionidae</taxon>
        <taxon>Brachionus</taxon>
    </lineage>
</organism>
<proteinExistence type="predicted"/>
<name>A0A813STH7_9BILA</name>
<feature type="coiled-coil region" evidence="1">
    <location>
        <begin position="114"/>
        <end position="150"/>
    </location>
</feature>
<accession>A0A813STH7</accession>
<dbReference type="Proteomes" id="UP000663879">
    <property type="component" value="Unassembled WGS sequence"/>
</dbReference>
<evidence type="ECO:0000313" key="3">
    <source>
        <dbReference type="Proteomes" id="UP000663879"/>
    </source>
</evidence>
<keyword evidence="3" id="KW-1185">Reference proteome</keyword>
<reference evidence="2" key="1">
    <citation type="submission" date="2021-02" db="EMBL/GenBank/DDBJ databases">
        <authorList>
            <person name="Nowell W R."/>
        </authorList>
    </citation>
    <scope>NUCLEOTIDE SEQUENCE</scope>
    <source>
        <strain evidence="2">Ploen Becks lab</strain>
    </source>
</reference>
<dbReference type="SUPFAM" id="SSF69322">
    <property type="entry name" value="Tricorn protease domain 2"/>
    <property type="match status" value="1"/>
</dbReference>
<evidence type="ECO:0000256" key="1">
    <source>
        <dbReference type="SAM" id="Coils"/>
    </source>
</evidence>